<comment type="subcellular location">
    <subcellularLocation>
        <location evidence="9">Cytoplasm</location>
    </subcellularLocation>
</comment>
<dbReference type="SUPFAM" id="SSF69065">
    <property type="entry name" value="RNase III domain-like"/>
    <property type="match status" value="1"/>
</dbReference>
<feature type="binding site" evidence="9">
    <location>
        <position position="123"/>
    </location>
    <ligand>
        <name>Mg(2+)</name>
        <dbReference type="ChEBI" id="CHEBI:18420"/>
    </ligand>
</feature>
<organism evidence="12 13">
    <name type="scientific">Candidatus Lachnoclostridium stercoripullorum</name>
    <dbReference type="NCBI Taxonomy" id="2838635"/>
    <lineage>
        <taxon>Bacteria</taxon>
        <taxon>Bacillati</taxon>
        <taxon>Bacillota</taxon>
        <taxon>Clostridia</taxon>
        <taxon>Lachnospirales</taxon>
        <taxon>Lachnospiraceae</taxon>
    </lineage>
</organism>
<dbReference type="PANTHER" id="PTHR11207">
    <property type="entry name" value="RIBONUCLEASE III"/>
    <property type="match status" value="1"/>
</dbReference>
<dbReference type="FunFam" id="1.10.1520.10:FF:000001">
    <property type="entry name" value="Ribonuclease 3"/>
    <property type="match status" value="1"/>
</dbReference>
<dbReference type="Gene3D" id="3.30.160.20">
    <property type="match status" value="1"/>
</dbReference>
<dbReference type="EC" id="3.1.26.3" evidence="9"/>
<reference evidence="12" key="1">
    <citation type="journal article" date="2021" name="PeerJ">
        <title>Extensive microbial diversity within the chicken gut microbiome revealed by metagenomics and culture.</title>
        <authorList>
            <person name="Gilroy R."/>
            <person name="Ravi A."/>
            <person name="Getino M."/>
            <person name="Pursley I."/>
            <person name="Horton D.L."/>
            <person name="Alikhan N.F."/>
            <person name="Baker D."/>
            <person name="Gharbi K."/>
            <person name="Hall N."/>
            <person name="Watson M."/>
            <person name="Adriaenssens E.M."/>
            <person name="Foster-Nyarko E."/>
            <person name="Jarju S."/>
            <person name="Secka A."/>
            <person name="Antonio M."/>
            <person name="Oren A."/>
            <person name="Chaudhuri R.R."/>
            <person name="La Ragione R."/>
            <person name="Hildebrand F."/>
            <person name="Pallen M.J."/>
        </authorList>
    </citation>
    <scope>NUCLEOTIDE SEQUENCE</scope>
    <source>
        <strain evidence="12">ChiGjej4B4-12881</strain>
    </source>
</reference>
<dbReference type="Proteomes" id="UP000886780">
    <property type="component" value="Unassembled WGS sequence"/>
</dbReference>
<evidence type="ECO:0000256" key="3">
    <source>
        <dbReference type="ARBA" id="ARBA00022552"/>
    </source>
</evidence>
<name>A0A9D1W4V7_9FIRM</name>
<keyword evidence="9" id="KW-0963">Cytoplasm</keyword>
<dbReference type="Gene3D" id="1.10.1520.10">
    <property type="entry name" value="Ribonuclease III domain"/>
    <property type="match status" value="1"/>
</dbReference>
<dbReference type="HAMAP" id="MF_00104">
    <property type="entry name" value="RNase_III"/>
    <property type="match status" value="1"/>
</dbReference>
<dbReference type="GO" id="GO:0004525">
    <property type="term" value="F:ribonuclease III activity"/>
    <property type="evidence" value="ECO:0007669"/>
    <property type="project" value="UniProtKB-UniRule"/>
</dbReference>
<feature type="active site" evidence="9">
    <location>
        <position position="123"/>
    </location>
</feature>
<comment type="catalytic activity">
    <reaction evidence="1 9">
        <text>Endonucleolytic cleavage to 5'-phosphomonoester.</text>
        <dbReference type="EC" id="3.1.26.3"/>
    </reaction>
</comment>
<dbReference type="PROSITE" id="PS50142">
    <property type="entry name" value="RNASE_3_2"/>
    <property type="match status" value="1"/>
</dbReference>
<dbReference type="EMBL" id="DXEU01000100">
    <property type="protein sequence ID" value="HIX52258.1"/>
    <property type="molecule type" value="Genomic_DNA"/>
</dbReference>
<keyword evidence="8 9" id="KW-0694">RNA-binding</keyword>
<dbReference type="Pfam" id="PF14622">
    <property type="entry name" value="Ribonucleas_3_3"/>
    <property type="match status" value="1"/>
</dbReference>
<evidence type="ECO:0000256" key="6">
    <source>
        <dbReference type="ARBA" id="ARBA00022759"/>
    </source>
</evidence>
<dbReference type="SMART" id="SM00358">
    <property type="entry name" value="DSRM"/>
    <property type="match status" value="1"/>
</dbReference>
<keyword evidence="9" id="KW-0479">Metal-binding</keyword>
<evidence type="ECO:0000256" key="5">
    <source>
        <dbReference type="ARBA" id="ARBA00022722"/>
    </source>
</evidence>
<feature type="domain" description="RNase III" evidence="11">
    <location>
        <begin position="5"/>
        <end position="134"/>
    </location>
</feature>
<feature type="binding site" evidence="9">
    <location>
        <position position="47"/>
    </location>
    <ligand>
        <name>Mg(2+)</name>
        <dbReference type="ChEBI" id="CHEBI:18420"/>
    </ligand>
</feature>
<dbReference type="PANTHER" id="PTHR11207:SF0">
    <property type="entry name" value="RIBONUCLEASE 3"/>
    <property type="match status" value="1"/>
</dbReference>
<evidence type="ECO:0000256" key="7">
    <source>
        <dbReference type="ARBA" id="ARBA00022801"/>
    </source>
</evidence>
<reference evidence="12" key="2">
    <citation type="submission" date="2021-04" db="EMBL/GenBank/DDBJ databases">
        <authorList>
            <person name="Gilroy R."/>
        </authorList>
    </citation>
    <scope>NUCLEOTIDE SEQUENCE</scope>
    <source>
        <strain evidence="12">ChiGjej4B4-12881</strain>
    </source>
</reference>
<dbReference type="CDD" id="cd00593">
    <property type="entry name" value="RIBOc"/>
    <property type="match status" value="1"/>
</dbReference>
<keyword evidence="3 9" id="KW-0698">rRNA processing</keyword>
<feature type="binding site" evidence="9">
    <location>
        <position position="120"/>
    </location>
    <ligand>
        <name>Mg(2+)</name>
        <dbReference type="ChEBI" id="CHEBI:18420"/>
    </ligand>
</feature>
<dbReference type="SMART" id="SM00535">
    <property type="entry name" value="RIBOc"/>
    <property type="match status" value="1"/>
</dbReference>
<comment type="cofactor">
    <cofactor evidence="9">
        <name>Mg(2+)</name>
        <dbReference type="ChEBI" id="CHEBI:18420"/>
    </cofactor>
</comment>
<evidence type="ECO:0000256" key="8">
    <source>
        <dbReference type="ARBA" id="ARBA00022884"/>
    </source>
</evidence>
<comment type="subunit">
    <text evidence="9">Homodimer.</text>
</comment>
<dbReference type="GO" id="GO:0006397">
    <property type="term" value="P:mRNA processing"/>
    <property type="evidence" value="ECO:0007669"/>
    <property type="project" value="UniProtKB-UniRule"/>
</dbReference>
<dbReference type="GO" id="GO:0003725">
    <property type="term" value="F:double-stranded RNA binding"/>
    <property type="evidence" value="ECO:0007669"/>
    <property type="project" value="TreeGrafter"/>
</dbReference>
<dbReference type="InterPro" id="IPR000999">
    <property type="entry name" value="RNase_III_dom"/>
</dbReference>
<dbReference type="PROSITE" id="PS50137">
    <property type="entry name" value="DS_RBD"/>
    <property type="match status" value="1"/>
</dbReference>
<feature type="domain" description="DRBM" evidence="10">
    <location>
        <begin position="158"/>
        <end position="227"/>
    </location>
</feature>
<evidence type="ECO:0000256" key="1">
    <source>
        <dbReference type="ARBA" id="ARBA00000109"/>
    </source>
</evidence>
<keyword evidence="4 9" id="KW-0507">mRNA processing</keyword>
<proteinExistence type="inferred from homology"/>
<dbReference type="GO" id="GO:0005737">
    <property type="term" value="C:cytoplasm"/>
    <property type="evidence" value="ECO:0007669"/>
    <property type="project" value="UniProtKB-SubCell"/>
</dbReference>
<keyword evidence="9" id="KW-0819">tRNA processing</keyword>
<dbReference type="AlphaFoldDB" id="A0A9D1W4V7"/>
<evidence type="ECO:0000256" key="4">
    <source>
        <dbReference type="ARBA" id="ARBA00022664"/>
    </source>
</evidence>
<sequence length="241" mass="27098">MNRKLEKLEQVIGYKFNDRDLLAHAMTHSSYANEKHWEKARNNERLEFLGDAVLELVSSDFLFHKNSHMPEGEMTRTRASMVCEQALAYCAGEIHLGEYLMLGRGEEATGGRERASVVSDAMEALIGSIYLDGGFASAKEFIHKFILNDLENKQLFYDSKTILQEMVQGMGREALTYELLGEDGPEHNRVYETCAKIGGREIGRGQGRSKKAAEQMAAYRGILKLKEEGAVRPGEQENVCI</sequence>
<dbReference type="GO" id="GO:0019843">
    <property type="term" value="F:rRNA binding"/>
    <property type="evidence" value="ECO:0007669"/>
    <property type="project" value="UniProtKB-KW"/>
</dbReference>
<dbReference type="Pfam" id="PF00035">
    <property type="entry name" value="dsrm"/>
    <property type="match status" value="1"/>
</dbReference>
<comment type="function">
    <text evidence="9">Digests double-stranded RNA. Involved in the processing of primary rRNA transcript to yield the immediate precursors to the large and small rRNAs (23S and 16S). Processes some mRNAs, and tRNAs when they are encoded in the rRNA operon. Processes pre-crRNA and tracrRNA of type II CRISPR loci if present in the organism.</text>
</comment>
<keyword evidence="9" id="KW-0699">rRNA-binding</keyword>
<keyword evidence="9" id="KW-0460">Magnesium</keyword>
<evidence type="ECO:0000256" key="2">
    <source>
        <dbReference type="ARBA" id="ARBA00010183"/>
    </source>
</evidence>
<comment type="caution">
    <text evidence="12">The sequence shown here is derived from an EMBL/GenBank/DDBJ whole genome shotgun (WGS) entry which is preliminary data.</text>
</comment>
<evidence type="ECO:0000256" key="9">
    <source>
        <dbReference type="HAMAP-Rule" id="MF_00104"/>
    </source>
</evidence>
<dbReference type="GO" id="GO:0010468">
    <property type="term" value="P:regulation of gene expression"/>
    <property type="evidence" value="ECO:0007669"/>
    <property type="project" value="TreeGrafter"/>
</dbReference>
<evidence type="ECO:0000259" key="10">
    <source>
        <dbReference type="PROSITE" id="PS50137"/>
    </source>
</evidence>
<dbReference type="GO" id="GO:0046872">
    <property type="term" value="F:metal ion binding"/>
    <property type="evidence" value="ECO:0007669"/>
    <property type="project" value="UniProtKB-KW"/>
</dbReference>
<comment type="similarity">
    <text evidence="2">Belongs to the ribonuclease III family.</text>
</comment>
<dbReference type="SUPFAM" id="SSF54768">
    <property type="entry name" value="dsRNA-binding domain-like"/>
    <property type="match status" value="1"/>
</dbReference>
<evidence type="ECO:0000259" key="11">
    <source>
        <dbReference type="PROSITE" id="PS50142"/>
    </source>
</evidence>
<keyword evidence="6 9" id="KW-0255">Endonuclease</keyword>
<feature type="active site" evidence="9">
    <location>
        <position position="51"/>
    </location>
</feature>
<evidence type="ECO:0000313" key="12">
    <source>
        <dbReference type="EMBL" id="HIX52258.1"/>
    </source>
</evidence>
<dbReference type="PROSITE" id="PS00517">
    <property type="entry name" value="RNASE_3_1"/>
    <property type="match status" value="1"/>
</dbReference>
<dbReference type="InterPro" id="IPR011907">
    <property type="entry name" value="RNase_III"/>
</dbReference>
<evidence type="ECO:0000313" key="13">
    <source>
        <dbReference type="Proteomes" id="UP000886780"/>
    </source>
</evidence>
<dbReference type="InterPro" id="IPR014720">
    <property type="entry name" value="dsRBD_dom"/>
</dbReference>
<dbReference type="InterPro" id="IPR036389">
    <property type="entry name" value="RNase_III_sf"/>
</dbReference>
<dbReference type="GO" id="GO:0006364">
    <property type="term" value="P:rRNA processing"/>
    <property type="evidence" value="ECO:0007669"/>
    <property type="project" value="UniProtKB-UniRule"/>
</dbReference>
<dbReference type="CDD" id="cd10845">
    <property type="entry name" value="DSRM_RNAse_III_family"/>
    <property type="match status" value="1"/>
</dbReference>
<dbReference type="NCBIfam" id="TIGR02191">
    <property type="entry name" value="RNaseIII"/>
    <property type="match status" value="1"/>
</dbReference>
<dbReference type="GO" id="GO:0008033">
    <property type="term" value="P:tRNA processing"/>
    <property type="evidence" value="ECO:0007669"/>
    <property type="project" value="UniProtKB-KW"/>
</dbReference>
<keyword evidence="5 9" id="KW-0540">Nuclease</keyword>
<accession>A0A9D1W4V7</accession>
<keyword evidence="7 9" id="KW-0378">Hydrolase</keyword>
<protein>
    <recommendedName>
        <fullName evidence="9">Ribonuclease 3</fullName>
        <ecNumber evidence="9">3.1.26.3</ecNumber>
    </recommendedName>
    <alternativeName>
        <fullName evidence="9">Ribonuclease III</fullName>
        <shortName evidence="9">RNase III</shortName>
    </alternativeName>
</protein>
<gene>
    <name evidence="9 12" type="primary">rnc</name>
    <name evidence="12" type="ORF">IAA28_05595</name>
</gene>